<dbReference type="PRINTS" id="PR00868">
    <property type="entry name" value="DNAPOLI"/>
</dbReference>
<dbReference type="InterPro" id="IPR002298">
    <property type="entry name" value="DNA_polymerase_A"/>
</dbReference>
<evidence type="ECO:0000313" key="3">
    <source>
        <dbReference type="EMBL" id="KAK2654498.1"/>
    </source>
</evidence>
<dbReference type="GO" id="GO:0003677">
    <property type="term" value="F:DNA binding"/>
    <property type="evidence" value="ECO:0007669"/>
    <property type="project" value="InterPro"/>
</dbReference>
<dbReference type="InterPro" id="IPR043502">
    <property type="entry name" value="DNA/RNA_pol_sf"/>
</dbReference>
<dbReference type="InterPro" id="IPR001098">
    <property type="entry name" value="DNA-dir_DNA_pol_A_palm_dom"/>
</dbReference>
<comment type="caution">
    <text evidence="3">The sequence shown here is derived from an EMBL/GenBank/DDBJ whole genome shotgun (WGS) entry which is preliminary data.</text>
</comment>
<organism evidence="3 4">
    <name type="scientific">Dipteronia dyeriana</name>
    <dbReference type="NCBI Taxonomy" id="168575"/>
    <lineage>
        <taxon>Eukaryota</taxon>
        <taxon>Viridiplantae</taxon>
        <taxon>Streptophyta</taxon>
        <taxon>Embryophyta</taxon>
        <taxon>Tracheophyta</taxon>
        <taxon>Spermatophyta</taxon>
        <taxon>Magnoliopsida</taxon>
        <taxon>eudicotyledons</taxon>
        <taxon>Gunneridae</taxon>
        <taxon>Pentapetalae</taxon>
        <taxon>rosids</taxon>
        <taxon>malvids</taxon>
        <taxon>Sapindales</taxon>
        <taxon>Sapindaceae</taxon>
        <taxon>Hippocastanoideae</taxon>
        <taxon>Acereae</taxon>
        <taxon>Dipteronia</taxon>
    </lineage>
</organism>
<dbReference type="PANTHER" id="PTHR10133">
    <property type="entry name" value="DNA POLYMERASE I"/>
    <property type="match status" value="1"/>
</dbReference>
<accession>A0AAD9X862</accession>
<name>A0AAD9X862_9ROSI</name>
<dbReference type="Gene3D" id="1.20.1060.10">
    <property type="entry name" value="Taq DNA Polymerase, Chain T, domain 4"/>
    <property type="match status" value="1"/>
</dbReference>
<proteinExistence type="predicted"/>
<evidence type="ECO:0000256" key="1">
    <source>
        <dbReference type="ARBA" id="ARBA00022705"/>
    </source>
</evidence>
<dbReference type="Gene3D" id="1.10.150.20">
    <property type="entry name" value="5' to 3' exonuclease, C-terminal subdomain"/>
    <property type="match status" value="1"/>
</dbReference>
<protein>
    <recommendedName>
        <fullName evidence="2">DNA-directed DNA polymerase family A palm domain-containing protein</fullName>
    </recommendedName>
</protein>
<dbReference type="PANTHER" id="PTHR10133:SF27">
    <property type="entry name" value="DNA POLYMERASE NU"/>
    <property type="match status" value="1"/>
</dbReference>
<dbReference type="SMART" id="SM00482">
    <property type="entry name" value="POLAc"/>
    <property type="match status" value="1"/>
</dbReference>
<dbReference type="GO" id="GO:0003887">
    <property type="term" value="F:DNA-directed DNA polymerase activity"/>
    <property type="evidence" value="ECO:0007669"/>
    <property type="project" value="InterPro"/>
</dbReference>
<evidence type="ECO:0000313" key="4">
    <source>
        <dbReference type="Proteomes" id="UP001280121"/>
    </source>
</evidence>
<dbReference type="EMBL" id="JANJYI010000004">
    <property type="protein sequence ID" value="KAK2654498.1"/>
    <property type="molecule type" value="Genomic_DNA"/>
</dbReference>
<dbReference type="GO" id="GO:0006302">
    <property type="term" value="P:double-strand break repair"/>
    <property type="evidence" value="ECO:0007669"/>
    <property type="project" value="TreeGrafter"/>
</dbReference>
<keyword evidence="1" id="KW-0235">DNA replication</keyword>
<dbReference type="GO" id="GO:0006261">
    <property type="term" value="P:DNA-templated DNA replication"/>
    <property type="evidence" value="ECO:0007669"/>
    <property type="project" value="InterPro"/>
</dbReference>
<dbReference type="AlphaFoldDB" id="A0AAD9X862"/>
<dbReference type="Proteomes" id="UP001280121">
    <property type="component" value="Unassembled WGS sequence"/>
</dbReference>
<dbReference type="SUPFAM" id="SSF56672">
    <property type="entry name" value="DNA/RNA polymerases"/>
    <property type="match status" value="1"/>
</dbReference>
<gene>
    <name evidence="3" type="ORF">Ddye_014354</name>
</gene>
<sequence length="484" mass="54608">MLVDRPYLAEIKKVAKAEREVVVNTFRNWASKYCPDAKYMNVGSDTQLGHLIFGSTKYSKDDDVRIFKVPNTEGVIEEGKKTPTKFRNIKLHPVGITFPIEICTNSGLPSVKGDTLKRLLAKISARYDFSDETANLLINDDADNIAMTYVNEADSEMKFHTLQERREAYHAIASLCKVRSINSLISNFILPLQGSKIAGKDGRVHCSLDINTETGRLYVRRTNLQNQPALEKDHYKIRQAFIAAPGHSLIVADYGQSMLDAFKVVGDFHSRTAMNMYPHIREAVEMEQVLLEWHPEPGETKPPRSIIKGKHENHLDAFASERRKAKMLNFSIAYRMTPRGLAEGWKVCLNLWLQQQEARKREARELSEVHTMLGRARHFSSDRLTDSVTPSNPGPYGSRCYGSAADVVMCAMLEISKNARLKELGWVLVLQVHDEVIFEGLSESAEVTMAIVVECMSKPFNGKNILSVDLNVDAKCVQNWYAAK</sequence>
<reference evidence="3" key="1">
    <citation type="journal article" date="2023" name="Plant J.">
        <title>Genome sequences and population genomics provide insights into the demographic history, inbreeding, and mutation load of two 'living fossil' tree species of Dipteronia.</title>
        <authorList>
            <person name="Feng Y."/>
            <person name="Comes H.P."/>
            <person name="Chen J."/>
            <person name="Zhu S."/>
            <person name="Lu R."/>
            <person name="Zhang X."/>
            <person name="Li P."/>
            <person name="Qiu J."/>
            <person name="Olsen K.M."/>
            <person name="Qiu Y."/>
        </authorList>
    </citation>
    <scope>NUCLEOTIDE SEQUENCE</scope>
    <source>
        <strain evidence="3">KIB01</strain>
    </source>
</reference>
<keyword evidence="4" id="KW-1185">Reference proteome</keyword>
<dbReference type="Gene3D" id="3.30.70.370">
    <property type="match status" value="2"/>
</dbReference>
<evidence type="ECO:0000259" key="2">
    <source>
        <dbReference type="SMART" id="SM00482"/>
    </source>
</evidence>
<dbReference type="Pfam" id="PF00476">
    <property type="entry name" value="DNA_pol_A"/>
    <property type="match status" value="2"/>
</dbReference>
<feature type="domain" description="DNA-directed DNA polymerase family A palm" evidence="2">
    <location>
        <begin position="234"/>
        <end position="444"/>
    </location>
</feature>